<dbReference type="OrthoDB" id="2015253at2759"/>
<evidence type="ECO:0000313" key="1">
    <source>
        <dbReference type="EMBL" id="KAF7544211.1"/>
    </source>
</evidence>
<evidence type="ECO:0000313" key="2">
    <source>
        <dbReference type="Proteomes" id="UP000722485"/>
    </source>
</evidence>
<dbReference type="EMBL" id="JAANBB010000316">
    <property type="protein sequence ID" value="KAF7544211.1"/>
    <property type="molecule type" value="Genomic_DNA"/>
</dbReference>
<dbReference type="Proteomes" id="UP000722485">
    <property type="component" value="Unassembled WGS sequence"/>
</dbReference>
<dbReference type="AlphaFoldDB" id="A0A9P5H2P1"/>
<comment type="caution">
    <text evidence="1">The sequence shown here is derived from an EMBL/GenBank/DDBJ whole genome shotgun (WGS) entry which is preliminary data.</text>
</comment>
<proteinExistence type="predicted"/>
<name>A0A9P5H2P1_9HYPO</name>
<dbReference type="Gene3D" id="4.10.430.20">
    <property type="match status" value="1"/>
</dbReference>
<gene>
    <name evidence="1" type="ORF">G7Z17_g10128</name>
</gene>
<reference evidence="1" key="1">
    <citation type="submission" date="2020-03" db="EMBL/GenBank/DDBJ databases">
        <title>Draft Genome Sequence of Cylindrodendrum hubeiense.</title>
        <authorList>
            <person name="Buettner E."/>
            <person name="Kellner H."/>
        </authorList>
    </citation>
    <scope>NUCLEOTIDE SEQUENCE</scope>
    <source>
        <strain evidence="1">IHI 201604</strain>
    </source>
</reference>
<protein>
    <submittedName>
        <fullName evidence="1">Uncharacterized protein</fullName>
    </submittedName>
</protein>
<organism evidence="1 2">
    <name type="scientific">Cylindrodendrum hubeiense</name>
    <dbReference type="NCBI Taxonomy" id="595255"/>
    <lineage>
        <taxon>Eukaryota</taxon>
        <taxon>Fungi</taxon>
        <taxon>Dikarya</taxon>
        <taxon>Ascomycota</taxon>
        <taxon>Pezizomycotina</taxon>
        <taxon>Sordariomycetes</taxon>
        <taxon>Hypocreomycetidae</taxon>
        <taxon>Hypocreales</taxon>
        <taxon>Nectriaceae</taxon>
        <taxon>Cylindrodendrum</taxon>
    </lineage>
</organism>
<keyword evidence="2" id="KW-1185">Reference proteome</keyword>
<accession>A0A9P5H2P1</accession>
<sequence>MTRMVVTSPEYVKSKYNLKELKTLGTLVADAVQIDSVPLHTRPVGIRVKSILNNPSTYDIIDPALFSLSRSAAQRKGVDDA</sequence>